<dbReference type="Proteomes" id="UP001281147">
    <property type="component" value="Unassembled WGS sequence"/>
</dbReference>
<organism evidence="1 2">
    <name type="scientific">Vermiconidia calcicola</name>
    <dbReference type="NCBI Taxonomy" id="1690605"/>
    <lineage>
        <taxon>Eukaryota</taxon>
        <taxon>Fungi</taxon>
        <taxon>Dikarya</taxon>
        <taxon>Ascomycota</taxon>
        <taxon>Pezizomycotina</taxon>
        <taxon>Dothideomycetes</taxon>
        <taxon>Dothideomycetidae</taxon>
        <taxon>Mycosphaerellales</taxon>
        <taxon>Extremaceae</taxon>
        <taxon>Vermiconidia</taxon>
    </lineage>
</organism>
<accession>A0ACC3MKD8</accession>
<dbReference type="EMBL" id="JAUTXU010000221">
    <property type="protein sequence ID" value="KAK3697703.1"/>
    <property type="molecule type" value="Genomic_DNA"/>
</dbReference>
<name>A0ACC3MKD8_9PEZI</name>
<comment type="caution">
    <text evidence="1">The sequence shown here is derived from an EMBL/GenBank/DDBJ whole genome shotgun (WGS) entry which is preliminary data.</text>
</comment>
<evidence type="ECO:0000313" key="2">
    <source>
        <dbReference type="Proteomes" id="UP001281147"/>
    </source>
</evidence>
<proteinExistence type="predicted"/>
<reference evidence="1" key="1">
    <citation type="submission" date="2023-07" db="EMBL/GenBank/DDBJ databases">
        <title>Black Yeasts Isolated from many extreme environments.</title>
        <authorList>
            <person name="Coleine C."/>
            <person name="Stajich J.E."/>
            <person name="Selbmann L."/>
        </authorList>
    </citation>
    <scope>NUCLEOTIDE SEQUENCE</scope>
    <source>
        <strain evidence="1">CCFEE 5714</strain>
    </source>
</reference>
<keyword evidence="2" id="KW-1185">Reference proteome</keyword>
<sequence length="240" mass="27092">MPSTVLYTTSYIPQQPRNGTSLRTSRMTKLINDTTTNLTMVANGDTILRPSELCHVVLKTTPENFPKMVEFYLTFLGGEIVHGNHRIKFMTFDHKDHRLAIIAIPGLKHPDPPQSGVGLAHISFGFKNLQELATSYEQKKANGLLPYWCVNHGMTTSMYYHDPDGNGAETQVDNFDTDEESMEYLRSENFAENPIGVDYDPEEFLKRLRSGEDEKEIKKRPNIGTRMTPAPSRVGAEQSP</sequence>
<evidence type="ECO:0000313" key="1">
    <source>
        <dbReference type="EMBL" id="KAK3697703.1"/>
    </source>
</evidence>
<gene>
    <name evidence="1" type="ORF">LTR37_017285</name>
</gene>
<protein>
    <submittedName>
        <fullName evidence="1">Uncharacterized protein</fullName>
    </submittedName>
</protein>